<gene>
    <name evidence="10" type="ORF">ALC62_14091</name>
</gene>
<keyword evidence="11" id="KW-1185">Reference proteome</keyword>
<feature type="compositionally biased region" description="Polar residues" evidence="9">
    <location>
        <begin position="1210"/>
        <end position="1235"/>
    </location>
</feature>
<feature type="compositionally biased region" description="Polar residues" evidence="9">
    <location>
        <begin position="792"/>
        <end position="803"/>
    </location>
</feature>
<dbReference type="PANTHER" id="PTHR11475">
    <property type="entry name" value="OXIDASE/PEROXIDASE"/>
    <property type="match status" value="1"/>
</dbReference>
<dbReference type="EMBL" id="KQ978317">
    <property type="protein sequence ID" value="KYM95181.1"/>
    <property type="molecule type" value="Genomic_DNA"/>
</dbReference>
<dbReference type="GO" id="GO:0004601">
    <property type="term" value="F:peroxidase activity"/>
    <property type="evidence" value="ECO:0007669"/>
    <property type="project" value="UniProtKB-KW"/>
</dbReference>
<feature type="compositionally biased region" description="Polar residues" evidence="9">
    <location>
        <begin position="830"/>
        <end position="844"/>
    </location>
</feature>
<dbReference type="CDD" id="cd09823">
    <property type="entry name" value="peroxinectin_like"/>
    <property type="match status" value="1"/>
</dbReference>
<feature type="region of interest" description="Disordered" evidence="9">
    <location>
        <begin position="1483"/>
        <end position="1503"/>
    </location>
</feature>
<feature type="compositionally biased region" description="Basic residues" evidence="9">
    <location>
        <begin position="845"/>
        <end position="857"/>
    </location>
</feature>
<feature type="compositionally biased region" description="Basic and acidic residues" evidence="9">
    <location>
        <begin position="1338"/>
        <end position="1368"/>
    </location>
</feature>
<evidence type="ECO:0000256" key="9">
    <source>
        <dbReference type="SAM" id="MobiDB-lite"/>
    </source>
</evidence>
<evidence type="ECO:0000256" key="4">
    <source>
        <dbReference type="ARBA" id="ARBA00022617"/>
    </source>
</evidence>
<keyword evidence="2" id="KW-0964">Secreted</keyword>
<sequence>MWRPEDLSTVGELLLDITTNLAQTYGLTYEEIQRSLPLIDTSKTLIREVCPAFLSNIECRPGKYRRFDGLCTNLENPTWGATLSPFARLMGPQFADGLSAPRISITGRDLPLSRVVSRTMHPDEGYHDHAGTVMVIAWGQFMDHDYTLTATPLDPLNRNDPEECCGRLPHQKNPYCNEILIPEDDYFFRLFNVQCMDFVRAFPAVRPGCRLGSRVPFNLLTGVLDGNTVYGITEVFARKLRTGYGGLLRMNPVFAEYGLKDLLPLKLDIPDEGCTRPNRSMYCFEAGEIRVNEQLVLTCMHTLMAREHNRIAKALAVINPHWDDEILFQEARRIVIAEIQHITYNEFLPILLGKNVMEKFGLLLEKEKYWDGYDPSINPGVIDAFAAAAFRFGHSLLPTAVERWSKAHKFIASKRLSDLIRRPYDLYRAGVFDEYLMGLMNQVAQAMDDSITQEVTNHLFKKVGAKFGLDLVSFNMQRGREFGIPSYMEFRKYCGLPDANTFDELFGSMPNETVRRYSTIFDGPIDAKNSLFGNNGFISATLFFRHPADVDLWSGGVSERPLPGSMLGPTFACLIATQFSHSRRGDRFWYELPNQPSSFTLEQLNEIRKAKLARLICDNTDLIDTVQIYPMVLPDHEINPRVPCRSGILPGIDLSKWAEFPATSHAEQYDTVMKSTQAASEIKPILQHTYTNKFNRKLKTMGKNTAISSKKKSSKPWWIYPYSVEWKKYMQRLKMPQKFLQQQKKLLNKQIMSPTFHLINNQNKNVDLSDSDMEIIKITTVVEAIRQKRQNSAQMLKTTNNIQKIIGNKRSKRSSSKSRNNSQPARQEKTIVSNKKSHNSNPNYRKQRKRTLPMKKPLRNENSTDLKTANNVAIPSTVFYKRIWEYINGTRPHTDIISGYNSLENNSDNSTCTDKDRVTVSQSQEDKTQVTNTNIKPERDFYKRIWDIINATQLIRNTNSRSKRNTSTPKNNAVSTPCIQEETVNYKEDKQVQATINEKTPLNITGTLSEISDSGPYISGFWNIANKIQWQPKTIPVVSLAKLNNNPILSSPVTSASEVDDLNKFPDKVISIDYSSIDNSTEYTTEMRNSSQEIISEPGPPYSSEESSTTSLFLPIESAVEKPLQETDQVERAENSTGTIPNYDPLNIPYVEVPDYSDQQEKSLDKNNQNTTSARYKEYDDSDYDYIPKQFHDTDDFSSNSPSAKIKVIQTESDGPKTSLNANSTRPSCTESNDSAECVDNDNIEDTKLHNNTENITDDIHRPAEEEDKSSDFIDFDEYKKSINWEEFFKNDPILENIRAMFSKKYDQKEKPDDTEKSEEVETYATDPKKQSHNYFTKNEDFHDDYNKANSKEEDTDSSAEKEEKQSEEIDEDSYSYYDKDFFKNIFEKDDDKESSDAVDTEKDFLSRYFTKNVLHQLKDNSTIEEDRQREESRNREDIYNTLSKILDKKDRFSRLNENLNKMIEKGEAVPIKYNNFWSLEYESPRKRNKDNEQETEDSKEEA</sequence>
<name>A0A195C4S7_9HYME</name>
<dbReference type="Gene3D" id="1.10.640.10">
    <property type="entry name" value="Haem peroxidase domain superfamily, animal type"/>
    <property type="match status" value="1"/>
</dbReference>
<accession>A0A195C4S7</accession>
<comment type="subcellular location">
    <subcellularLocation>
        <location evidence="1">Secreted</location>
    </subcellularLocation>
</comment>
<feature type="compositionally biased region" description="Basic and acidic residues" evidence="9">
    <location>
        <begin position="1119"/>
        <end position="1134"/>
    </location>
</feature>
<evidence type="ECO:0000256" key="5">
    <source>
        <dbReference type="ARBA" id="ARBA00022729"/>
    </source>
</evidence>
<dbReference type="GO" id="GO:0046872">
    <property type="term" value="F:metal ion binding"/>
    <property type="evidence" value="ECO:0007669"/>
    <property type="project" value="UniProtKB-KW"/>
</dbReference>
<dbReference type="PROSITE" id="PS50292">
    <property type="entry name" value="PEROXIDASE_3"/>
    <property type="match status" value="1"/>
</dbReference>
<keyword evidence="8" id="KW-0479">Metal-binding</keyword>
<keyword evidence="4 8" id="KW-0349">Heme</keyword>
<dbReference type="InterPro" id="IPR019791">
    <property type="entry name" value="Haem_peroxidase_animal"/>
</dbReference>
<feature type="compositionally biased region" description="Acidic residues" evidence="9">
    <location>
        <begin position="1494"/>
        <end position="1503"/>
    </location>
</feature>
<dbReference type="SUPFAM" id="SSF48113">
    <property type="entry name" value="Heme-dependent peroxidases"/>
    <property type="match status" value="1"/>
</dbReference>
<feature type="compositionally biased region" description="Basic and acidic residues" evidence="9">
    <location>
        <begin position="1483"/>
        <end position="1493"/>
    </location>
</feature>
<dbReference type="GO" id="GO:0006979">
    <property type="term" value="P:response to oxidative stress"/>
    <property type="evidence" value="ECO:0007669"/>
    <property type="project" value="InterPro"/>
</dbReference>
<dbReference type="GO" id="GO:0005576">
    <property type="term" value="C:extracellular region"/>
    <property type="evidence" value="ECO:0007669"/>
    <property type="project" value="UniProtKB-SubCell"/>
</dbReference>
<dbReference type="PANTHER" id="PTHR11475:SF106">
    <property type="entry name" value="CURLY SU"/>
    <property type="match status" value="1"/>
</dbReference>
<protein>
    <submittedName>
        <fullName evidence="10">Chorion peroxidase</fullName>
    </submittedName>
</protein>
<dbReference type="PRINTS" id="PR00457">
    <property type="entry name" value="ANPEROXIDASE"/>
</dbReference>
<feature type="compositionally biased region" description="Basic and acidic residues" evidence="9">
    <location>
        <begin position="1306"/>
        <end position="1320"/>
    </location>
</feature>
<dbReference type="GO" id="GO:0020037">
    <property type="term" value="F:heme binding"/>
    <property type="evidence" value="ECO:0007669"/>
    <property type="project" value="InterPro"/>
</dbReference>
<reference evidence="10 11" key="1">
    <citation type="submission" date="2016-03" db="EMBL/GenBank/DDBJ databases">
        <title>Cyphomyrmex costatus WGS genome.</title>
        <authorList>
            <person name="Nygaard S."/>
            <person name="Hu H."/>
            <person name="Boomsma J."/>
            <person name="Zhang G."/>
        </authorList>
    </citation>
    <scope>NUCLEOTIDE SEQUENCE [LARGE SCALE GENOMIC DNA]</scope>
    <source>
        <strain evidence="10">MS0001</strain>
        <tissue evidence="10">Whole body</tissue>
    </source>
</reference>
<feature type="compositionally biased region" description="Low complexity" evidence="9">
    <location>
        <begin position="1102"/>
        <end position="1111"/>
    </location>
</feature>
<feature type="compositionally biased region" description="Basic residues" evidence="9">
    <location>
        <begin position="807"/>
        <end position="816"/>
    </location>
</feature>
<feature type="binding site" description="axial binding residue" evidence="8">
    <location>
        <position position="394"/>
    </location>
    <ligand>
        <name>heme b</name>
        <dbReference type="ChEBI" id="CHEBI:60344"/>
    </ligand>
    <ligandPart>
        <name>Fe</name>
        <dbReference type="ChEBI" id="CHEBI:18248"/>
    </ligandPart>
</feature>
<feature type="region of interest" description="Disordered" evidence="9">
    <location>
        <begin position="1087"/>
        <end position="1181"/>
    </location>
</feature>
<keyword evidence="5" id="KW-0732">Signal</keyword>
<organism evidence="10 11">
    <name type="scientific">Cyphomyrmex costatus</name>
    <dbReference type="NCBI Taxonomy" id="456900"/>
    <lineage>
        <taxon>Eukaryota</taxon>
        <taxon>Metazoa</taxon>
        <taxon>Ecdysozoa</taxon>
        <taxon>Arthropoda</taxon>
        <taxon>Hexapoda</taxon>
        <taxon>Insecta</taxon>
        <taxon>Pterygota</taxon>
        <taxon>Neoptera</taxon>
        <taxon>Endopterygota</taxon>
        <taxon>Hymenoptera</taxon>
        <taxon>Apocrita</taxon>
        <taxon>Aculeata</taxon>
        <taxon>Formicoidea</taxon>
        <taxon>Formicidae</taxon>
        <taxon>Myrmicinae</taxon>
        <taxon>Cyphomyrmex</taxon>
    </lineage>
</organism>
<dbReference type="FunFam" id="1.10.640.10:FF:000003">
    <property type="entry name" value="chorion peroxidase"/>
    <property type="match status" value="1"/>
</dbReference>
<dbReference type="InterPro" id="IPR010255">
    <property type="entry name" value="Haem_peroxidase_sf"/>
</dbReference>
<proteinExistence type="predicted"/>
<evidence type="ECO:0000256" key="1">
    <source>
        <dbReference type="ARBA" id="ARBA00004613"/>
    </source>
</evidence>
<keyword evidence="6" id="KW-0560">Oxidoreductase</keyword>
<dbReference type="Proteomes" id="UP000078542">
    <property type="component" value="Unassembled WGS sequence"/>
</dbReference>
<dbReference type="Pfam" id="PF03098">
    <property type="entry name" value="An_peroxidase"/>
    <property type="match status" value="1"/>
</dbReference>
<feature type="region of interest" description="Disordered" evidence="9">
    <location>
        <begin position="1306"/>
        <end position="1374"/>
    </location>
</feature>
<evidence type="ECO:0000313" key="10">
    <source>
        <dbReference type="EMBL" id="KYM95181.1"/>
    </source>
</evidence>
<feature type="region of interest" description="Disordered" evidence="9">
    <location>
        <begin position="792"/>
        <end position="867"/>
    </location>
</feature>
<evidence type="ECO:0000256" key="3">
    <source>
        <dbReference type="ARBA" id="ARBA00022559"/>
    </source>
</evidence>
<evidence type="ECO:0000256" key="7">
    <source>
        <dbReference type="ARBA" id="ARBA00023004"/>
    </source>
</evidence>
<keyword evidence="7 8" id="KW-0408">Iron</keyword>
<evidence type="ECO:0000313" key="11">
    <source>
        <dbReference type="Proteomes" id="UP000078542"/>
    </source>
</evidence>
<feature type="region of interest" description="Disordered" evidence="9">
    <location>
        <begin position="1210"/>
        <end position="1236"/>
    </location>
</feature>
<dbReference type="GO" id="GO:0022412">
    <property type="term" value="P:cellular process involved in reproduction in multicellular organism"/>
    <property type="evidence" value="ECO:0007669"/>
    <property type="project" value="UniProtKB-ARBA"/>
</dbReference>
<evidence type="ECO:0000256" key="6">
    <source>
        <dbReference type="ARBA" id="ARBA00023002"/>
    </source>
</evidence>
<keyword evidence="3 10" id="KW-0575">Peroxidase</keyword>
<evidence type="ECO:0000256" key="8">
    <source>
        <dbReference type="PIRSR" id="PIRSR619791-2"/>
    </source>
</evidence>
<dbReference type="STRING" id="456900.A0A195C4S7"/>
<dbReference type="InterPro" id="IPR037120">
    <property type="entry name" value="Haem_peroxidase_sf_animal"/>
</dbReference>
<evidence type="ECO:0000256" key="2">
    <source>
        <dbReference type="ARBA" id="ARBA00022525"/>
    </source>
</evidence>